<protein>
    <submittedName>
        <fullName evidence="2">Uncharacterized protein</fullName>
    </submittedName>
</protein>
<dbReference type="AlphaFoldDB" id="A0AAV5EBB3"/>
<feature type="compositionally biased region" description="Basic and acidic residues" evidence="1">
    <location>
        <begin position="1"/>
        <end position="18"/>
    </location>
</feature>
<gene>
    <name evidence="2" type="primary">gb07154</name>
    <name evidence="2" type="ORF">PR202_gb07154</name>
</gene>
<name>A0AAV5EBB3_ELECO</name>
<proteinExistence type="predicted"/>
<keyword evidence="3" id="KW-1185">Reference proteome</keyword>
<reference evidence="2" key="2">
    <citation type="submission" date="2021-12" db="EMBL/GenBank/DDBJ databases">
        <title>Resequencing data analysis of finger millet.</title>
        <authorList>
            <person name="Hatakeyama M."/>
            <person name="Aluri S."/>
            <person name="Balachadran M.T."/>
            <person name="Sivarajan S.R."/>
            <person name="Poveda L."/>
            <person name="Shimizu-Inatsugi R."/>
            <person name="Schlapbach R."/>
            <person name="Sreeman S.M."/>
            <person name="Shimizu K.K."/>
        </authorList>
    </citation>
    <scope>NUCLEOTIDE SEQUENCE</scope>
</reference>
<evidence type="ECO:0000313" key="3">
    <source>
        <dbReference type="Proteomes" id="UP001054889"/>
    </source>
</evidence>
<dbReference type="EMBL" id="BQKI01000074">
    <property type="protein sequence ID" value="GJN19841.1"/>
    <property type="molecule type" value="Genomic_DNA"/>
</dbReference>
<accession>A0AAV5EBB3</accession>
<organism evidence="2 3">
    <name type="scientific">Eleusine coracana subsp. coracana</name>
    <dbReference type="NCBI Taxonomy" id="191504"/>
    <lineage>
        <taxon>Eukaryota</taxon>
        <taxon>Viridiplantae</taxon>
        <taxon>Streptophyta</taxon>
        <taxon>Embryophyta</taxon>
        <taxon>Tracheophyta</taxon>
        <taxon>Spermatophyta</taxon>
        <taxon>Magnoliopsida</taxon>
        <taxon>Liliopsida</taxon>
        <taxon>Poales</taxon>
        <taxon>Poaceae</taxon>
        <taxon>PACMAD clade</taxon>
        <taxon>Chloridoideae</taxon>
        <taxon>Cynodonteae</taxon>
        <taxon>Eleusininae</taxon>
        <taxon>Eleusine</taxon>
    </lineage>
</organism>
<reference evidence="2" key="1">
    <citation type="journal article" date="2018" name="DNA Res.">
        <title>Multiple hybrid de novo genome assembly of finger millet, an orphan allotetraploid crop.</title>
        <authorList>
            <person name="Hatakeyama M."/>
            <person name="Aluri S."/>
            <person name="Balachadran M.T."/>
            <person name="Sivarajan S.R."/>
            <person name="Patrignani A."/>
            <person name="Gruter S."/>
            <person name="Poveda L."/>
            <person name="Shimizu-Inatsugi R."/>
            <person name="Baeten J."/>
            <person name="Francoijs K.J."/>
            <person name="Nataraja K.N."/>
            <person name="Reddy Y.A.N."/>
            <person name="Phadnis S."/>
            <person name="Ravikumar R.L."/>
            <person name="Schlapbach R."/>
            <person name="Sreeman S.M."/>
            <person name="Shimizu K.K."/>
        </authorList>
    </citation>
    <scope>NUCLEOTIDE SEQUENCE</scope>
</reference>
<evidence type="ECO:0000313" key="2">
    <source>
        <dbReference type="EMBL" id="GJN19841.1"/>
    </source>
</evidence>
<evidence type="ECO:0000256" key="1">
    <source>
        <dbReference type="SAM" id="MobiDB-lite"/>
    </source>
</evidence>
<comment type="caution">
    <text evidence="2">The sequence shown here is derived from an EMBL/GenBank/DDBJ whole genome shotgun (WGS) entry which is preliminary data.</text>
</comment>
<feature type="compositionally biased region" description="Basic and acidic residues" evidence="1">
    <location>
        <begin position="24"/>
        <end position="38"/>
    </location>
</feature>
<sequence length="160" mass="17218">MMGDREQERAYNRADPVDVPRINDASHGDNAAKDGGDKFPLLEEVPAQDDLLGVVLVVRDGGGISSCITVRNGSRGLRWGGIRQRHGGGGFLHLPTAVYSKRRHGSGALYQDGVAPSDPTSPWQIDLRRREAASIGGRWSRSYPLPCLGELDSGGAARFP</sequence>
<feature type="region of interest" description="Disordered" evidence="1">
    <location>
        <begin position="1"/>
        <end position="38"/>
    </location>
</feature>
<dbReference type="Proteomes" id="UP001054889">
    <property type="component" value="Unassembled WGS sequence"/>
</dbReference>